<dbReference type="FunFam" id="3.30.470.20:FF:000002">
    <property type="entry name" value="Succinate--CoA ligase [ADP-forming] subunit beta"/>
    <property type="match status" value="1"/>
</dbReference>
<dbReference type="GO" id="GO:0005524">
    <property type="term" value="F:ATP binding"/>
    <property type="evidence" value="ECO:0007669"/>
    <property type="project" value="UniProtKB-UniRule"/>
</dbReference>
<comment type="cofactor">
    <cofactor evidence="7">
        <name>Mg(2+)</name>
        <dbReference type="ChEBI" id="CHEBI:18420"/>
    </cofactor>
    <text evidence="7">Binds 1 Mg(2+) ion per subunit.</text>
</comment>
<dbReference type="InterPro" id="IPR013650">
    <property type="entry name" value="ATP-grasp_succ-CoA_synth-type"/>
</dbReference>
<dbReference type="GO" id="GO:0004776">
    <property type="term" value="F:succinate-CoA ligase (GDP-forming) activity"/>
    <property type="evidence" value="ECO:0007669"/>
    <property type="project" value="RHEA"/>
</dbReference>
<organism evidence="10 11">
    <name type="scientific">Blastopirellula retiformator</name>
    <dbReference type="NCBI Taxonomy" id="2527970"/>
    <lineage>
        <taxon>Bacteria</taxon>
        <taxon>Pseudomonadati</taxon>
        <taxon>Planctomycetota</taxon>
        <taxon>Planctomycetia</taxon>
        <taxon>Pirellulales</taxon>
        <taxon>Pirellulaceae</taxon>
        <taxon>Blastopirellula</taxon>
    </lineage>
</organism>
<feature type="binding site" evidence="7">
    <location>
        <position position="221"/>
    </location>
    <ligand>
        <name>Mg(2+)</name>
        <dbReference type="ChEBI" id="CHEBI:18420"/>
    </ligand>
</feature>
<feature type="binding site" evidence="7">
    <location>
        <begin position="329"/>
        <end position="331"/>
    </location>
    <ligand>
        <name>substrate</name>
        <note>ligand shared with subunit alpha</note>
    </ligand>
</feature>
<keyword evidence="5 7" id="KW-0547">Nucleotide-binding</keyword>
<dbReference type="InterPro" id="IPR005809">
    <property type="entry name" value="Succ_CoA_ligase-like_bsu"/>
</dbReference>
<dbReference type="GO" id="GO:0000287">
    <property type="term" value="F:magnesium ion binding"/>
    <property type="evidence" value="ECO:0007669"/>
    <property type="project" value="UniProtKB-UniRule"/>
</dbReference>
<dbReference type="NCBIfam" id="TIGR01016">
    <property type="entry name" value="sucCoAbeta"/>
    <property type="match status" value="1"/>
</dbReference>
<evidence type="ECO:0000256" key="4">
    <source>
        <dbReference type="ARBA" id="ARBA00022723"/>
    </source>
</evidence>
<dbReference type="FunFam" id="3.40.50.261:FF:000001">
    <property type="entry name" value="Succinate--CoA ligase [ADP-forming] subunit beta"/>
    <property type="match status" value="1"/>
</dbReference>
<dbReference type="InterPro" id="IPR016102">
    <property type="entry name" value="Succinyl-CoA_synth-like"/>
</dbReference>
<feature type="binding site" evidence="7">
    <location>
        <position position="46"/>
    </location>
    <ligand>
        <name>ATP</name>
        <dbReference type="ChEBI" id="CHEBI:30616"/>
    </ligand>
</feature>
<comment type="catalytic activity">
    <reaction evidence="7">
        <text>succinate + ATP + CoA = succinyl-CoA + ADP + phosphate</text>
        <dbReference type="Rhea" id="RHEA:17661"/>
        <dbReference type="ChEBI" id="CHEBI:30031"/>
        <dbReference type="ChEBI" id="CHEBI:30616"/>
        <dbReference type="ChEBI" id="CHEBI:43474"/>
        <dbReference type="ChEBI" id="CHEBI:57287"/>
        <dbReference type="ChEBI" id="CHEBI:57292"/>
        <dbReference type="ChEBI" id="CHEBI:456216"/>
        <dbReference type="EC" id="6.2.1.5"/>
    </reaction>
</comment>
<dbReference type="Gene3D" id="3.30.470.20">
    <property type="entry name" value="ATP-grasp fold, B domain"/>
    <property type="match status" value="1"/>
</dbReference>
<dbReference type="GO" id="GO:0042709">
    <property type="term" value="C:succinate-CoA ligase complex"/>
    <property type="evidence" value="ECO:0007669"/>
    <property type="project" value="TreeGrafter"/>
</dbReference>
<evidence type="ECO:0000313" key="10">
    <source>
        <dbReference type="EMBL" id="TWT38646.1"/>
    </source>
</evidence>
<evidence type="ECO:0000256" key="5">
    <source>
        <dbReference type="ARBA" id="ARBA00022741"/>
    </source>
</evidence>
<dbReference type="InterPro" id="IPR005811">
    <property type="entry name" value="SUCC_ACL_C"/>
</dbReference>
<evidence type="ECO:0000256" key="8">
    <source>
        <dbReference type="PROSITE-ProRule" id="PRU00409"/>
    </source>
</evidence>
<dbReference type="PANTHER" id="PTHR11815:SF10">
    <property type="entry name" value="SUCCINATE--COA LIGASE [GDP-FORMING] SUBUNIT BETA, MITOCHONDRIAL"/>
    <property type="match status" value="1"/>
</dbReference>
<accession>A0A5C5VJ73</accession>
<evidence type="ECO:0000256" key="7">
    <source>
        <dbReference type="HAMAP-Rule" id="MF_00558"/>
    </source>
</evidence>
<sequence length="394" mass="41780">MKIHEYQAKQLLRDAGVAVPRNIVAKTPEEAAKAYEELGGKIAVVKAQIHAGGRGKGTVKDNPDQRGVVLVKSAEEAKAAAAGLIGKELITIQTGPEGKQVNQVLVEEGCDIARELYMGIVLDRAVAKPVLMMSTEGGTEIEEVAAHSPEKILKEHFDPSRGPDAFQVRKLCKKLGLEGATIKSAMKFVSGLCKVYVETDCSLLEINPLVITGSGDMIALDCKMNFDSNGLFRHPEIVALRDLSEEEPAEVKAADTGLSYVKLEGNIGCLVNGAGLAMATMDIIKLHGGQPSNFLDVGGGANVDQVTEAFRILLDDKNVKAVLVNIFGGIMRCTTIANAVVEAYKSVGFNVPLVVRLEGTEVEQGRKILSESGIPIIIGDGLTDAAKKVVAAVA</sequence>
<dbReference type="SUPFAM" id="SSF56059">
    <property type="entry name" value="Glutathione synthetase ATP-binding domain-like"/>
    <property type="match status" value="1"/>
</dbReference>
<evidence type="ECO:0000256" key="2">
    <source>
        <dbReference type="ARBA" id="ARBA00022532"/>
    </source>
</evidence>
<comment type="caution">
    <text evidence="10">The sequence shown here is derived from an EMBL/GenBank/DDBJ whole genome shotgun (WGS) entry which is preliminary data.</text>
</comment>
<dbReference type="AlphaFoldDB" id="A0A5C5VJ73"/>
<keyword evidence="6 7" id="KW-0460">Magnesium</keyword>
<evidence type="ECO:0000256" key="1">
    <source>
        <dbReference type="ARBA" id="ARBA00009182"/>
    </source>
</evidence>
<keyword evidence="7 8" id="KW-0067">ATP-binding</keyword>
<name>A0A5C5VJ73_9BACT</name>
<comment type="function">
    <text evidence="7">Succinyl-CoA synthetase functions in the citric acid cycle (TCA), coupling the hydrolysis of succinyl-CoA to the synthesis of either ATP or GTP and thus represents the only step of substrate-level phosphorylation in the TCA. The beta subunit provides nucleotide specificity of the enzyme and binds the substrate succinate, while the binding sites for coenzyme A and phosphate are found in the alpha subunit.</text>
</comment>
<comment type="catalytic activity">
    <reaction evidence="7">
        <text>GTP + succinate + CoA = succinyl-CoA + GDP + phosphate</text>
        <dbReference type="Rhea" id="RHEA:22120"/>
        <dbReference type="ChEBI" id="CHEBI:30031"/>
        <dbReference type="ChEBI" id="CHEBI:37565"/>
        <dbReference type="ChEBI" id="CHEBI:43474"/>
        <dbReference type="ChEBI" id="CHEBI:57287"/>
        <dbReference type="ChEBI" id="CHEBI:57292"/>
        <dbReference type="ChEBI" id="CHEBI:58189"/>
    </reaction>
</comment>
<dbReference type="InterPro" id="IPR011761">
    <property type="entry name" value="ATP-grasp"/>
</dbReference>
<protein>
    <recommendedName>
        <fullName evidence="7">Succinate--CoA ligase [ADP-forming] subunit beta</fullName>
        <ecNumber evidence="7">6.2.1.5</ecNumber>
    </recommendedName>
    <alternativeName>
        <fullName evidence="7">Succinyl-CoA synthetase subunit beta</fullName>
        <shortName evidence="7">SCS-beta</shortName>
    </alternativeName>
</protein>
<dbReference type="HAMAP" id="MF_00558">
    <property type="entry name" value="Succ_CoA_beta"/>
    <property type="match status" value="1"/>
</dbReference>
<dbReference type="NCBIfam" id="NF001913">
    <property type="entry name" value="PRK00696.1"/>
    <property type="match status" value="1"/>
</dbReference>
<dbReference type="PROSITE" id="PS01217">
    <property type="entry name" value="SUCCINYL_COA_LIG_3"/>
    <property type="match status" value="1"/>
</dbReference>
<dbReference type="PANTHER" id="PTHR11815">
    <property type="entry name" value="SUCCINYL-COA SYNTHETASE BETA CHAIN"/>
    <property type="match status" value="1"/>
</dbReference>
<dbReference type="Proteomes" id="UP000318878">
    <property type="component" value="Unassembled WGS sequence"/>
</dbReference>
<dbReference type="InterPro" id="IPR013815">
    <property type="entry name" value="ATP_grasp_subdomain_1"/>
</dbReference>
<dbReference type="PROSITE" id="PS50975">
    <property type="entry name" value="ATP_GRASP"/>
    <property type="match status" value="1"/>
</dbReference>
<proteinExistence type="inferred from homology"/>
<evidence type="ECO:0000256" key="3">
    <source>
        <dbReference type="ARBA" id="ARBA00022598"/>
    </source>
</evidence>
<dbReference type="InterPro" id="IPR017866">
    <property type="entry name" value="Succ-CoA_synthase_bsu_CS"/>
</dbReference>
<dbReference type="OrthoDB" id="9802602at2"/>
<dbReference type="UniPathway" id="UPA00223">
    <property type="reaction ID" value="UER00999"/>
</dbReference>
<dbReference type="GO" id="GO:0004775">
    <property type="term" value="F:succinate-CoA ligase (ADP-forming) activity"/>
    <property type="evidence" value="ECO:0007669"/>
    <property type="project" value="UniProtKB-UniRule"/>
</dbReference>
<feature type="binding site" evidence="7">
    <location>
        <position position="207"/>
    </location>
    <ligand>
        <name>Mg(2+)</name>
        <dbReference type="ChEBI" id="CHEBI:18420"/>
    </ligand>
</feature>
<dbReference type="Pfam" id="PF00549">
    <property type="entry name" value="Ligase_CoA"/>
    <property type="match status" value="1"/>
</dbReference>
<keyword evidence="3 7" id="KW-0436">Ligase</keyword>
<evidence type="ECO:0000313" key="11">
    <source>
        <dbReference type="Proteomes" id="UP000318878"/>
    </source>
</evidence>
<dbReference type="GO" id="GO:0005829">
    <property type="term" value="C:cytosol"/>
    <property type="evidence" value="ECO:0007669"/>
    <property type="project" value="TreeGrafter"/>
</dbReference>
<feature type="binding site" evidence="7">
    <location>
        <position position="110"/>
    </location>
    <ligand>
        <name>ATP</name>
        <dbReference type="ChEBI" id="CHEBI:30616"/>
    </ligand>
</feature>
<dbReference type="EC" id="6.2.1.5" evidence="7"/>
<feature type="domain" description="ATP-grasp" evidence="9">
    <location>
        <begin position="9"/>
        <end position="239"/>
    </location>
</feature>
<dbReference type="PIRSF" id="PIRSF001554">
    <property type="entry name" value="SucCS_beta"/>
    <property type="match status" value="1"/>
</dbReference>
<dbReference type="Pfam" id="PF08442">
    <property type="entry name" value="ATP-grasp_2"/>
    <property type="match status" value="1"/>
</dbReference>
<comment type="subunit">
    <text evidence="7">Heterotetramer of two alpha and two beta subunits.</text>
</comment>
<keyword evidence="11" id="KW-1185">Reference proteome</keyword>
<dbReference type="RefSeq" id="WP_146428882.1">
    <property type="nucleotide sequence ID" value="NZ_SJPF01000001.1"/>
</dbReference>
<feature type="binding site" evidence="7">
    <location>
        <position position="115"/>
    </location>
    <ligand>
        <name>ATP</name>
        <dbReference type="ChEBI" id="CHEBI:30616"/>
    </ligand>
</feature>
<dbReference type="Gene3D" id="3.30.1490.20">
    <property type="entry name" value="ATP-grasp fold, A domain"/>
    <property type="match status" value="1"/>
</dbReference>
<comment type="pathway">
    <text evidence="7">Carbohydrate metabolism; tricarboxylic acid cycle; succinate from succinyl-CoA (ligase route): step 1/1.</text>
</comment>
<dbReference type="Gene3D" id="3.40.50.261">
    <property type="entry name" value="Succinyl-CoA synthetase domains"/>
    <property type="match status" value="1"/>
</dbReference>
<keyword evidence="2 7" id="KW-0816">Tricarboxylic acid cycle</keyword>
<dbReference type="FunFam" id="3.30.1490.20:FF:000002">
    <property type="entry name" value="Succinate--CoA ligase [ADP-forming] subunit beta"/>
    <property type="match status" value="1"/>
</dbReference>
<reference evidence="10 11" key="1">
    <citation type="submission" date="2019-02" db="EMBL/GenBank/DDBJ databases">
        <title>Deep-cultivation of Planctomycetes and their phenomic and genomic characterization uncovers novel biology.</title>
        <authorList>
            <person name="Wiegand S."/>
            <person name="Jogler M."/>
            <person name="Boedeker C."/>
            <person name="Pinto D."/>
            <person name="Vollmers J."/>
            <person name="Rivas-Marin E."/>
            <person name="Kohn T."/>
            <person name="Peeters S.H."/>
            <person name="Heuer A."/>
            <person name="Rast P."/>
            <person name="Oberbeckmann S."/>
            <person name="Bunk B."/>
            <person name="Jeske O."/>
            <person name="Meyerdierks A."/>
            <person name="Storesund J.E."/>
            <person name="Kallscheuer N."/>
            <person name="Luecker S."/>
            <person name="Lage O.M."/>
            <person name="Pohl T."/>
            <person name="Merkel B.J."/>
            <person name="Hornburger P."/>
            <person name="Mueller R.-W."/>
            <person name="Bruemmer F."/>
            <person name="Labrenz M."/>
            <person name="Spormann A.M."/>
            <person name="Op Den Camp H."/>
            <person name="Overmann J."/>
            <person name="Amann R."/>
            <person name="Jetten M.S.M."/>
            <person name="Mascher T."/>
            <person name="Medema M.H."/>
            <person name="Devos D.P."/>
            <person name="Kaster A.-K."/>
            <person name="Ovreas L."/>
            <person name="Rohde M."/>
            <person name="Galperin M.Y."/>
            <person name="Jogler C."/>
        </authorList>
    </citation>
    <scope>NUCLEOTIDE SEQUENCE [LARGE SCALE GENOMIC DNA]</scope>
    <source>
        <strain evidence="10 11">Enr8</strain>
    </source>
</reference>
<feature type="binding site" evidence="7">
    <location>
        <position position="272"/>
    </location>
    <ligand>
        <name>substrate</name>
        <note>ligand shared with subunit alpha</note>
    </ligand>
</feature>
<feature type="binding site" evidence="7">
    <location>
        <begin position="53"/>
        <end position="55"/>
    </location>
    <ligand>
        <name>ATP</name>
        <dbReference type="ChEBI" id="CHEBI:30616"/>
    </ligand>
</feature>
<keyword evidence="4 7" id="KW-0479">Metal-binding</keyword>
<comment type="similarity">
    <text evidence="1 7">Belongs to the succinate/malate CoA ligase beta subunit family.</text>
</comment>
<dbReference type="SUPFAM" id="SSF52210">
    <property type="entry name" value="Succinyl-CoA synthetase domains"/>
    <property type="match status" value="1"/>
</dbReference>
<dbReference type="GO" id="GO:0006099">
    <property type="term" value="P:tricarboxylic acid cycle"/>
    <property type="evidence" value="ECO:0007669"/>
    <property type="project" value="UniProtKB-UniRule"/>
</dbReference>
<gene>
    <name evidence="7 10" type="primary">sucC</name>
    <name evidence="10" type="ORF">Enr8_03390</name>
</gene>
<evidence type="ECO:0000256" key="6">
    <source>
        <dbReference type="ARBA" id="ARBA00022842"/>
    </source>
</evidence>
<feature type="binding site" evidence="7">
    <location>
        <position position="107"/>
    </location>
    <ligand>
        <name>ATP</name>
        <dbReference type="ChEBI" id="CHEBI:30616"/>
    </ligand>
</feature>
<dbReference type="GO" id="GO:0006104">
    <property type="term" value="P:succinyl-CoA metabolic process"/>
    <property type="evidence" value="ECO:0007669"/>
    <property type="project" value="TreeGrafter"/>
</dbReference>
<dbReference type="EMBL" id="SJPF01000001">
    <property type="protein sequence ID" value="TWT38646.1"/>
    <property type="molecule type" value="Genomic_DNA"/>
</dbReference>
<evidence type="ECO:0000259" key="9">
    <source>
        <dbReference type="PROSITE" id="PS50975"/>
    </source>
</evidence>